<proteinExistence type="predicted"/>
<reference evidence="2" key="3">
    <citation type="submission" date="2025-09" db="UniProtKB">
        <authorList>
            <consortium name="Ensembl"/>
        </authorList>
    </citation>
    <scope>IDENTIFICATION</scope>
</reference>
<feature type="transmembrane region" description="Helical" evidence="1">
    <location>
        <begin position="134"/>
        <end position="159"/>
    </location>
</feature>
<evidence type="ECO:0000256" key="1">
    <source>
        <dbReference type="SAM" id="Phobius"/>
    </source>
</evidence>
<protein>
    <submittedName>
        <fullName evidence="2">Plasminogen receptor, C-terminal lysine transmembrane protein</fullName>
    </submittedName>
</protein>
<name>I3J751_ORENI</name>
<feature type="transmembrane region" description="Helical" evidence="1">
    <location>
        <begin position="108"/>
        <end position="128"/>
    </location>
</feature>
<dbReference type="AlphaFoldDB" id="I3J751"/>
<dbReference type="GO" id="GO:0010756">
    <property type="term" value="P:positive regulation of plasminogen activation"/>
    <property type="evidence" value="ECO:0007669"/>
    <property type="project" value="InterPro"/>
</dbReference>
<dbReference type="GO" id="GO:0005886">
    <property type="term" value="C:plasma membrane"/>
    <property type="evidence" value="ECO:0007669"/>
    <property type="project" value="InterPro"/>
</dbReference>
<keyword evidence="1" id="KW-1133">Transmembrane helix</keyword>
<gene>
    <name evidence="2" type="primary">PLGRKT</name>
    <name evidence="2" type="synonym">plgrkt</name>
</gene>
<sequence>MNKIKKNSRLAGSKTSFPSAKKAVRVAFILTIYPGVLSPAFSLKSSKSLGNANAAMGALLSKSMDDNFKKQQEFMLMNARLQMERQILMQNQMRERQMAMQIAWSREFLNYFGSFFAVATVGLTAGAIKRKNPGMLAPIIPLSFIFAYQMDSAYGTLIYRMRGEAENIMETENDRLQLPQGTPTFESIEKARRAKSSLSAFLEK</sequence>
<accession>I3J751</accession>
<dbReference type="Proteomes" id="UP000005207">
    <property type="component" value="Linkage group LG7"/>
</dbReference>
<dbReference type="InterPro" id="IPR019319">
    <property type="entry name" value="Plg-R(KT)"/>
</dbReference>
<dbReference type="InParanoid" id="I3J751"/>
<reference evidence="3" key="1">
    <citation type="submission" date="2012-01" db="EMBL/GenBank/DDBJ databases">
        <title>The Genome Sequence of Oreochromis niloticus (Nile Tilapia).</title>
        <authorList>
            <consortium name="Broad Institute Genome Assembly Team"/>
            <consortium name="Broad Institute Sequencing Platform"/>
            <person name="Di Palma F."/>
            <person name="Johnson J."/>
            <person name="Lander E.S."/>
            <person name="Lindblad-Toh K."/>
        </authorList>
    </citation>
    <scope>NUCLEOTIDE SEQUENCE [LARGE SCALE GENOMIC DNA]</scope>
</reference>
<dbReference type="HOGENOM" id="CLU_115107_1_0_1"/>
<dbReference type="FunCoup" id="I3J751">
    <property type="interactions" value="259"/>
</dbReference>
<evidence type="ECO:0000313" key="2">
    <source>
        <dbReference type="Ensembl" id="ENSONIP00000004691.2"/>
    </source>
</evidence>
<evidence type="ECO:0000313" key="3">
    <source>
        <dbReference type="Proteomes" id="UP000005207"/>
    </source>
</evidence>
<dbReference type="STRING" id="8128.ENSONIP00000004691"/>
<dbReference type="OMA" id="MGYYTDW"/>
<organism evidence="2 3">
    <name type="scientific">Oreochromis niloticus</name>
    <name type="common">Nile tilapia</name>
    <name type="synonym">Tilapia nilotica</name>
    <dbReference type="NCBI Taxonomy" id="8128"/>
    <lineage>
        <taxon>Eukaryota</taxon>
        <taxon>Metazoa</taxon>
        <taxon>Chordata</taxon>
        <taxon>Craniata</taxon>
        <taxon>Vertebrata</taxon>
        <taxon>Euteleostomi</taxon>
        <taxon>Actinopterygii</taxon>
        <taxon>Neopterygii</taxon>
        <taxon>Teleostei</taxon>
        <taxon>Neoteleostei</taxon>
        <taxon>Acanthomorphata</taxon>
        <taxon>Ovalentaria</taxon>
        <taxon>Cichlomorphae</taxon>
        <taxon>Cichliformes</taxon>
        <taxon>Cichlidae</taxon>
        <taxon>African cichlids</taxon>
        <taxon>Pseudocrenilabrinae</taxon>
        <taxon>Oreochromini</taxon>
        <taxon>Oreochromis</taxon>
    </lineage>
</organism>
<dbReference type="GeneTree" id="ENSGT00390000000375"/>
<dbReference type="Ensembl" id="ENSONIT00000004694.2">
    <property type="protein sequence ID" value="ENSONIP00000004691.2"/>
    <property type="gene ID" value="ENSONIG00000003731.2"/>
</dbReference>
<reference evidence="2" key="2">
    <citation type="submission" date="2025-08" db="UniProtKB">
        <authorList>
            <consortium name="Ensembl"/>
        </authorList>
    </citation>
    <scope>IDENTIFICATION</scope>
</reference>
<keyword evidence="1" id="KW-0472">Membrane</keyword>
<dbReference type="PANTHER" id="PTHR13411:SF6">
    <property type="entry name" value="PLASMINOGEN RECEPTOR (KT)"/>
    <property type="match status" value="1"/>
</dbReference>
<dbReference type="eggNOG" id="KOG4544">
    <property type="taxonomic scope" value="Eukaryota"/>
</dbReference>
<keyword evidence="3" id="KW-1185">Reference proteome</keyword>
<dbReference type="Pfam" id="PF10166">
    <property type="entry name" value="DUF2368"/>
    <property type="match status" value="1"/>
</dbReference>
<keyword evidence="1" id="KW-0812">Transmembrane</keyword>
<dbReference type="PANTHER" id="PTHR13411">
    <property type="entry name" value="PLASMINOGEN RECEPTOR (KT)"/>
    <property type="match status" value="1"/>
</dbReference>